<dbReference type="PANTHER" id="PTHR22754">
    <property type="entry name" value="DISCO-INTERACTING PROTEIN 2 DIP2 -RELATED"/>
    <property type="match status" value="1"/>
</dbReference>
<dbReference type="Gene3D" id="3.40.50.12780">
    <property type="entry name" value="N-terminal domain of ligase-like"/>
    <property type="match status" value="1"/>
</dbReference>
<dbReference type="RefSeq" id="WP_409119945.1">
    <property type="nucleotide sequence ID" value="NZ_JBJVNI010000001.1"/>
</dbReference>
<protein>
    <submittedName>
        <fullName evidence="3">AMP-binding protein</fullName>
    </submittedName>
</protein>
<comment type="similarity">
    <text evidence="1">Belongs to the ATP-dependent AMP-binding enzyme family.</text>
</comment>
<dbReference type="SUPFAM" id="SSF56801">
    <property type="entry name" value="Acetyl-CoA synthetase-like"/>
    <property type="match status" value="1"/>
</dbReference>
<organism evidence="3 4">
    <name type="scientific">Streptomyces niveiscabiei</name>
    <dbReference type="NCBI Taxonomy" id="164115"/>
    <lineage>
        <taxon>Bacteria</taxon>
        <taxon>Bacillati</taxon>
        <taxon>Actinomycetota</taxon>
        <taxon>Actinomycetes</taxon>
        <taxon>Kitasatosporales</taxon>
        <taxon>Streptomycetaceae</taxon>
        <taxon>Streptomyces</taxon>
    </lineage>
</organism>
<feature type="domain" description="AMP-dependent synthetase/ligase" evidence="2">
    <location>
        <begin position="30"/>
        <end position="89"/>
    </location>
</feature>
<evidence type="ECO:0000313" key="4">
    <source>
        <dbReference type="Proteomes" id="UP001631957"/>
    </source>
</evidence>
<dbReference type="InterPro" id="IPR045851">
    <property type="entry name" value="AMP-bd_C_sf"/>
</dbReference>
<keyword evidence="4" id="KW-1185">Reference proteome</keyword>
<comment type="caution">
    <text evidence="3">The sequence shown here is derived from an EMBL/GenBank/DDBJ whole genome shotgun (WGS) entry which is preliminary data.</text>
</comment>
<evidence type="ECO:0000259" key="2">
    <source>
        <dbReference type="Pfam" id="PF00501"/>
    </source>
</evidence>
<dbReference type="Gene3D" id="3.30.300.30">
    <property type="match status" value="1"/>
</dbReference>
<dbReference type="InterPro" id="IPR042099">
    <property type="entry name" value="ANL_N_sf"/>
</dbReference>
<evidence type="ECO:0000313" key="3">
    <source>
        <dbReference type="EMBL" id="MFM9607118.1"/>
    </source>
</evidence>
<dbReference type="InterPro" id="IPR000873">
    <property type="entry name" value="AMP-dep_synth/lig_dom"/>
</dbReference>
<gene>
    <name evidence="3" type="ORF">ACKI18_00160</name>
</gene>
<reference evidence="3 4" key="1">
    <citation type="submission" date="2024-12" db="EMBL/GenBank/DDBJ databases">
        <title>Forecasting of Potato common scab and diversities of Pathogenic streptomyces spp. in china.</title>
        <authorList>
            <person name="Handique U."/>
            <person name="Wu J."/>
        </authorList>
    </citation>
    <scope>NUCLEOTIDE SEQUENCE [LARGE SCALE GENOMIC DNA]</scope>
    <source>
        <strain evidence="3 4">ZRIMU1530</strain>
    </source>
</reference>
<name>A0ABW9HJL6_9ACTN</name>
<dbReference type="PANTHER" id="PTHR22754:SF32">
    <property type="entry name" value="DISCO-INTERACTING PROTEIN 2"/>
    <property type="match status" value="1"/>
</dbReference>
<proteinExistence type="inferred from homology"/>
<dbReference type="EMBL" id="JBJVNI010000001">
    <property type="protein sequence ID" value="MFM9607118.1"/>
    <property type="molecule type" value="Genomic_DNA"/>
</dbReference>
<evidence type="ECO:0000256" key="1">
    <source>
        <dbReference type="ARBA" id="ARBA00006432"/>
    </source>
</evidence>
<sequence length="565" mass="60809">MSDVPAALSLTEWIEYPRADRGVRFRGADGRWERLTYVELAQHARGWAAELSRADARADDVVPIVMSTGPEFIAAFYGTLLAGAQPVVLPLPWALSGKAPYAPYFTDLATAGAPRIAVAAPEYADEVRRTASACRDDITVLTRGHSGRADSPVAPGKNGLIQFTSGSRGVPRALRVSRKALEAQVMLLHAVVPDTGWVGVSWLPMYHDMGLIGNLLLPVSRQAEHALMSPEQFVLDPGAWLSEYGSRPYSTMTMPNFGFERVCRYARRMDLEGLDFSSVRMIITGAERVDPDVLARFSALLEPHGFDCSSVAPAYGMAETTLAVTCGTPPSTPATLVRIPAGARAMGGRVPVGDSRPLSSAAVEEPWLWHTSCGPALRGVTVDIVDREGASLPENTLGEIRVGSPSLAESYTAGDVGGPSRLEKDALYTGDAGFLREGELFVVGRLADALRLEHGTVFMEDVEIGLAWRLGVGPRRVVAVANDEEEPVVLVLTTFDPVPGMAVIQEFVESFTRGRARIEVMWVGRGGIPMTTSGKPRRATVWDLHRKGELRQVASHSLEGGAAGE</sequence>
<dbReference type="Proteomes" id="UP001631957">
    <property type="component" value="Unassembled WGS sequence"/>
</dbReference>
<accession>A0ABW9HJL6</accession>
<dbReference type="Pfam" id="PF00501">
    <property type="entry name" value="AMP-binding"/>
    <property type="match status" value="2"/>
</dbReference>
<feature type="domain" description="AMP-dependent synthetase/ligase" evidence="2">
    <location>
        <begin position="147"/>
        <end position="411"/>
    </location>
</feature>